<dbReference type="InterPro" id="IPR003646">
    <property type="entry name" value="SH3-like_bac-type"/>
</dbReference>
<proteinExistence type="predicted"/>
<organism evidence="2 3">
    <name type="scientific">Nakamurella panacisegetis</name>
    <dbReference type="NCBI Taxonomy" id="1090615"/>
    <lineage>
        <taxon>Bacteria</taxon>
        <taxon>Bacillati</taxon>
        <taxon>Actinomycetota</taxon>
        <taxon>Actinomycetes</taxon>
        <taxon>Nakamurellales</taxon>
        <taxon>Nakamurellaceae</taxon>
        <taxon>Nakamurella</taxon>
    </lineage>
</organism>
<keyword evidence="3" id="KW-1185">Reference proteome</keyword>
<dbReference type="EMBL" id="LT629710">
    <property type="protein sequence ID" value="SDO88644.1"/>
    <property type="molecule type" value="Genomic_DNA"/>
</dbReference>
<evidence type="ECO:0000313" key="3">
    <source>
        <dbReference type="Proteomes" id="UP000198741"/>
    </source>
</evidence>
<dbReference type="Proteomes" id="UP000198741">
    <property type="component" value="Chromosome I"/>
</dbReference>
<sequence length="277" mass="29103">MERKRRMMHPDAAVGAATSRGGWVRRAVLVAAAVAASCVVALQSGGIASATGVFSTTAAVNVRSGPGTNAAVIGGEPAGATFTLRCQWQGGTNIGGNATWDSVQFGNGVVGAITDYLTTTPSWNNYAPGTLPCLPATPGPPAPSPAVTPQMQNAANWAVGEKNSPDPTWSDYFHRPWSGLCEAFVQQAEGFRFQFGSALADYYWQKNNGRIHLDPYPPVGALVFYAGGAYGHVAVSIGGGQEVGTYGFDGQRLPVRQYPVTGYLTNRYLGWSRPIGS</sequence>
<accession>A0A1H0N7G7</accession>
<gene>
    <name evidence="2" type="ORF">SAMN04515671_2241</name>
</gene>
<evidence type="ECO:0000259" key="1">
    <source>
        <dbReference type="PROSITE" id="PS51781"/>
    </source>
</evidence>
<dbReference type="AlphaFoldDB" id="A0A1H0N7G7"/>
<dbReference type="RefSeq" id="WP_090476021.1">
    <property type="nucleotide sequence ID" value="NZ_LT629710.1"/>
</dbReference>
<dbReference type="PROSITE" id="PS51781">
    <property type="entry name" value="SH3B"/>
    <property type="match status" value="1"/>
</dbReference>
<reference evidence="2 3" key="1">
    <citation type="submission" date="2016-10" db="EMBL/GenBank/DDBJ databases">
        <authorList>
            <person name="de Groot N.N."/>
        </authorList>
    </citation>
    <scope>NUCLEOTIDE SEQUENCE [LARGE SCALE GENOMIC DNA]</scope>
    <source>
        <strain evidence="3">P4-7,KCTC 19426,CECT 7604</strain>
    </source>
</reference>
<dbReference type="OrthoDB" id="4853803at2"/>
<dbReference type="Gene3D" id="2.30.30.40">
    <property type="entry name" value="SH3 Domains"/>
    <property type="match status" value="1"/>
</dbReference>
<dbReference type="SMART" id="SM00287">
    <property type="entry name" value="SH3b"/>
    <property type="match status" value="1"/>
</dbReference>
<protein>
    <recommendedName>
        <fullName evidence="1">SH3b domain-containing protein</fullName>
    </recommendedName>
</protein>
<feature type="domain" description="SH3b" evidence="1">
    <location>
        <begin position="49"/>
        <end position="121"/>
    </location>
</feature>
<evidence type="ECO:0000313" key="2">
    <source>
        <dbReference type="EMBL" id="SDO88644.1"/>
    </source>
</evidence>
<name>A0A1H0N7G7_9ACTN</name>